<feature type="domain" description="ATP-grasp" evidence="2">
    <location>
        <begin position="113"/>
        <end position="262"/>
    </location>
</feature>
<proteinExistence type="predicted"/>
<sequence>MTAHSSSRPRPGRRPRSQDPRTVAAAHPADVLLISAQRTSTALLLAEAAGRRGLVTRVLDGPPETVVRPDEAPHWYGGPLLADKVVARLGAGRLGLGLLEPSGGWLAELPRDFTGRRVSLTTLAAARRELARPAFVKPPVDKSFPPAVYEDGGRLPGDLPGDTPVLVSDPVTFAAEYRLFVLDGRVVTASRYLSYGLLDPGPPVPDALRFGAELLAAAGGSLPSAVVVDVGLTEEAGWAVVEANMAWFAHCYAADPAAVLDVVLRAAGPLGRVRERDRSFLRVGSG</sequence>
<gene>
    <name evidence="3" type="ORF">ACFFTP_08035</name>
</gene>
<evidence type="ECO:0000259" key="2">
    <source>
        <dbReference type="Pfam" id="PF18299"/>
    </source>
</evidence>
<reference evidence="3 4" key="1">
    <citation type="submission" date="2024-09" db="EMBL/GenBank/DDBJ databases">
        <authorList>
            <person name="Sun Q."/>
            <person name="Mori K."/>
        </authorList>
    </citation>
    <scope>NUCLEOTIDE SEQUENCE [LARGE SCALE GENOMIC DNA]</scope>
    <source>
        <strain evidence="3 4">JCM 4414</strain>
    </source>
</reference>
<protein>
    <submittedName>
        <fullName evidence="3">ATP-grasp domain-containing protein</fullName>
    </submittedName>
</protein>
<name>A0ABV5QKW2_9ACTN</name>
<accession>A0ABV5QKW2</accession>
<feature type="region of interest" description="Disordered" evidence="1">
    <location>
        <begin position="1"/>
        <end position="24"/>
    </location>
</feature>
<dbReference type="InterPro" id="IPR041261">
    <property type="entry name" value="R2K_2"/>
</dbReference>
<dbReference type="EMBL" id="JBHMCT010000007">
    <property type="protein sequence ID" value="MFB9554145.1"/>
    <property type="molecule type" value="Genomic_DNA"/>
</dbReference>
<evidence type="ECO:0000313" key="3">
    <source>
        <dbReference type="EMBL" id="MFB9554145.1"/>
    </source>
</evidence>
<keyword evidence="4" id="KW-1185">Reference proteome</keyword>
<evidence type="ECO:0000313" key="4">
    <source>
        <dbReference type="Proteomes" id="UP001589716"/>
    </source>
</evidence>
<dbReference type="Pfam" id="PF18299">
    <property type="entry name" value="R2K_2"/>
    <property type="match status" value="1"/>
</dbReference>
<dbReference type="RefSeq" id="WP_345486771.1">
    <property type="nucleotide sequence ID" value="NZ_BAAAWU010000001.1"/>
</dbReference>
<evidence type="ECO:0000256" key="1">
    <source>
        <dbReference type="SAM" id="MobiDB-lite"/>
    </source>
</evidence>
<organism evidence="3 4">
    <name type="scientific">Streptomyces roseoviridis</name>
    <dbReference type="NCBI Taxonomy" id="67361"/>
    <lineage>
        <taxon>Bacteria</taxon>
        <taxon>Bacillati</taxon>
        <taxon>Actinomycetota</taxon>
        <taxon>Actinomycetes</taxon>
        <taxon>Kitasatosporales</taxon>
        <taxon>Streptomycetaceae</taxon>
        <taxon>Streptomyces</taxon>
    </lineage>
</organism>
<comment type="caution">
    <text evidence="3">The sequence shown here is derived from an EMBL/GenBank/DDBJ whole genome shotgun (WGS) entry which is preliminary data.</text>
</comment>
<dbReference type="Proteomes" id="UP001589716">
    <property type="component" value="Unassembled WGS sequence"/>
</dbReference>